<keyword evidence="3 7" id="KW-0228">DNA excision</keyword>
<proteinExistence type="inferred from homology"/>
<keyword evidence="2 7" id="KW-0227">DNA damage</keyword>
<evidence type="ECO:0000256" key="5">
    <source>
        <dbReference type="ARBA" id="ARBA00023204"/>
    </source>
</evidence>
<dbReference type="Pfam" id="PF02151">
    <property type="entry name" value="UVR"/>
    <property type="match status" value="1"/>
</dbReference>
<dbReference type="InterPro" id="IPR047296">
    <property type="entry name" value="GIY-YIG_UvrC_Cho"/>
</dbReference>
<dbReference type="NCBIfam" id="TIGR00194">
    <property type="entry name" value="uvrC"/>
    <property type="match status" value="1"/>
</dbReference>
<dbReference type="PANTHER" id="PTHR30562">
    <property type="entry name" value="UVRC/OXIDOREDUCTASE"/>
    <property type="match status" value="1"/>
</dbReference>
<dbReference type="Pfam" id="PF14520">
    <property type="entry name" value="HHH_5"/>
    <property type="match status" value="1"/>
</dbReference>
<feature type="domain" description="UvrC family homology region profile" evidence="10">
    <location>
        <begin position="255"/>
        <end position="491"/>
    </location>
</feature>
<keyword evidence="4 7" id="KW-0267">Excision nuclease</keyword>
<dbReference type="InterPro" id="IPR001162">
    <property type="entry name" value="UvrC_RNase_H_dom"/>
</dbReference>
<gene>
    <name evidence="7" type="primary">uvrC</name>
    <name evidence="11" type="ORF">LY28_03261</name>
</gene>
<comment type="function">
    <text evidence="7">The UvrABC repair system catalyzes the recognition and processing of DNA lesions. UvrC both incises the 5' and 3' sides of the lesion. The N-terminal half is responsible for the 3' incision and the C-terminal half is responsible for the 5' incision.</text>
</comment>
<comment type="subunit">
    <text evidence="7">Interacts with UvrB in an incision complex.</text>
</comment>
<dbReference type="CDD" id="cd10434">
    <property type="entry name" value="GIY-YIG_UvrC_Cho"/>
    <property type="match status" value="1"/>
</dbReference>
<keyword evidence="1 7" id="KW-0963">Cytoplasm</keyword>
<keyword evidence="5 7" id="KW-0234">DNA repair</keyword>
<dbReference type="NCBIfam" id="NF001824">
    <property type="entry name" value="PRK00558.1-5"/>
    <property type="match status" value="1"/>
</dbReference>
<dbReference type="Gene3D" id="1.10.150.20">
    <property type="entry name" value="5' to 3' exonuclease, C-terminal subdomain"/>
    <property type="match status" value="1"/>
</dbReference>
<keyword evidence="6 7" id="KW-0742">SOS response</keyword>
<evidence type="ECO:0000256" key="6">
    <source>
        <dbReference type="ARBA" id="ARBA00023236"/>
    </source>
</evidence>
<dbReference type="InterPro" id="IPR050066">
    <property type="entry name" value="UvrABC_protein_C"/>
</dbReference>
<dbReference type="InterPro" id="IPR035901">
    <property type="entry name" value="GIY-YIG_endonuc_sf"/>
</dbReference>
<organism evidence="11 12">
    <name type="scientific">Ruminiclostridium sufflavum DSM 19573</name>
    <dbReference type="NCBI Taxonomy" id="1121337"/>
    <lineage>
        <taxon>Bacteria</taxon>
        <taxon>Bacillati</taxon>
        <taxon>Bacillota</taxon>
        <taxon>Clostridia</taxon>
        <taxon>Eubacteriales</taxon>
        <taxon>Oscillospiraceae</taxon>
        <taxon>Ruminiclostridium</taxon>
    </lineage>
</organism>
<dbReference type="InterPro" id="IPR001943">
    <property type="entry name" value="UVR_dom"/>
</dbReference>
<dbReference type="GO" id="GO:0009381">
    <property type="term" value="F:excinuclease ABC activity"/>
    <property type="evidence" value="ECO:0007669"/>
    <property type="project" value="UniProtKB-UniRule"/>
</dbReference>
<evidence type="ECO:0000313" key="11">
    <source>
        <dbReference type="EMBL" id="PYG85701.1"/>
    </source>
</evidence>
<dbReference type="PROSITE" id="PS50165">
    <property type="entry name" value="UVRC"/>
    <property type="match status" value="1"/>
</dbReference>
<dbReference type="PROSITE" id="PS50164">
    <property type="entry name" value="GIY_YIG"/>
    <property type="match status" value="1"/>
</dbReference>
<dbReference type="Pfam" id="PF22920">
    <property type="entry name" value="UvrC_RNaseH"/>
    <property type="match status" value="1"/>
</dbReference>
<dbReference type="InterPro" id="IPR000305">
    <property type="entry name" value="GIY-YIG_endonuc"/>
</dbReference>
<evidence type="ECO:0000259" key="9">
    <source>
        <dbReference type="PROSITE" id="PS50164"/>
    </source>
</evidence>
<evidence type="ECO:0000256" key="3">
    <source>
        <dbReference type="ARBA" id="ARBA00022769"/>
    </source>
</evidence>
<dbReference type="SMART" id="SM00465">
    <property type="entry name" value="GIYc"/>
    <property type="match status" value="1"/>
</dbReference>
<dbReference type="GO" id="GO:0003677">
    <property type="term" value="F:DNA binding"/>
    <property type="evidence" value="ECO:0007669"/>
    <property type="project" value="UniProtKB-UniRule"/>
</dbReference>
<comment type="caution">
    <text evidence="11">The sequence shown here is derived from an EMBL/GenBank/DDBJ whole genome shotgun (WGS) entry which is preliminary data.</text>
</comment>
<dbReference type="PROSITE" id="PS50151">
    <property type="entry name" value="UVR"/>
    <property type="match status" value="1"/>
</dbReference>
<dbReference type="GO" id="GO:0009380">
    <property type="term" value="C:excinuclease repair complex"/>
    <property type="evidence" value="ECO:0007669"/>
    <property type="project" value="InterPro"/>
</dbReference>
<evidence type="ECO:0000256" key="4">
    <source>
        <dbReference type="ARBA" id="ARBA00022881"/>
    </source>
</evidence>
<dbReference type="InterPro" id="IPR004791">
    <property type="entry name" value="UvrC"/>
</dbReference>
<dbReference type="SUPFAM" id="SSF82771">
    <property type="entry name" value="GIY-YIG endonuclease"/>
    <property type="match status" value="1"/>
</dbReference>
<dbReference type="SUPFAM" id="SSF47781">
    <property type="entry name" value="RuvA domain 2-like"/>
    <property type="match status" value="1"/>
</dbReference>
<dbReference type="InterPro" id="IPR038476">
    <property type="entry name" value="UvrC_RNase_H_dom_sf"/>
</dbReference>
<evidence type="ECO:0000313" key="12">
    <source>
        <dbReference type="Proteomes" id="UP000248132"/>
    </source>
</evidence>
<dbReference type="Gene3D" id="3.30.420.340">
    <property type="entry name" value="UvrC, RNAse H endonuclease domain"/>
    <property type="match status" value="1"/>
</dbReference>
<dbReference type="RefSeq" id="WP_110463227.1">
    <property type="nucleotide sequence ID" value="NZ_QKMR01000024.1"/>
</dbReference>
<dbReference type="GO" id="GO:0005737">
    <property type="term" value="C:cytoplasm"/>
    <property type="evidence" value="ECO:0007669"/>
    <property type="project" value="UniProtKB-SubCell"/>
</dbReference>
<evidence type="ECO:0000256" key="1">
    <source>
        <dbReference type="ARBA" id="ARBA00022490"/>
    </source>
</evidence>
<feature type="domain" description="UVR" evidence="8">
    <location>
        <begin position="204"/>
        <end position="239"/>
    </location>
</feature>
<keyword evidence="12" id="KW-1185">Reference proteome</keyword>
<dbReference type="FunFam" id="3.40.1440.10:FF:000001">
    <property type="entry name" value="UvrABC system protein C"/>
    <property type="match status" value="1"/>
</dbReference>
<dbReference type="OrthoDB" id="9804933at2"/>
<evidence type="ECO:0000256" key="7">
    <source>
        <dbReference type="HAMAP-Rule" id="MF_00203"/>
    </source>
</evidence>
<dbReference type="SMART" id="SM00278">
    <property type="entry name" value="HhH1"/>
    <property type="match status" value="2"/>
</dbReference>
<sequence>MFDIHEELKKLPDKPGVYIMKDAGGMVIYVGKAVVLKNRVRQYFHQSANHPPKVQAMVSKISEFEYIVTDSEVEALMLECNLIKKYRPKYNILLKDDKNYPYIKVTMNEEYPRILKTRRVERDGAKYFGPYSSNLAVNDTIDTLNKLFPVKTCGKRLPKDIGKARPCLNYYMKQCLAPCQGEVNKEEYHEMMKKICSFLGGQYEEILNDLKTQMADASEQLEFEKAAQLRNKISSIAQLSEKQKVLSADGQDRDIIGFSGDASDLCIQIFFVRNGRVIGREHYIFEGEGNEDTGYSLSTFIKQFYNKVQHIPSEIVIQQEIEDGETISQWLSGKRGNKVKLRVPVRGELVRLVKMVSQNADISLKLYKDRLKREDNPHKEGINQLKKVLELENAPRRIEAYDISNTGSSEIVASMVVFIDGKPARQEYRKFKIKSIEQQNDYASMQETLYRRFLRAKKEKDENTQNPKFSELPDLILVDGGTAHVNAAQQVADEFEYGMLIAGMAKDSRHRTKSLIHRGEEYELSSNMPLLRLITEIQDETHRVAVEYNRRLRAKRYTHSELDDINGIGEARKKALLKHFKSLAAVKKADIHKLQEVEGINEKVAAQIYNFFRKA</sequence>
<dbReference type="InterPro" id="IPR003583">
    <property type="entry name" value="Hlx-hairpin-Hlx_DNA-bd_motif"/>
</dbReference>
<name>A0A318XIF7_9FIRM</name>
<evidence type="ECO:0000259" key="10">
    <source>
        <dbReference type="PROSITE" id="PS50165"/>
    </source>
</evidence>
<reference evidence="11 12" key="1">
    <citation type="submission" date="2018-06" db="EMBL/GenBank/DDBJ databases">
        <title>Genomic Encyclopedia of Type Strains, Phase I: the one thousand microbial genomes (KMG-I) project.</title>
        <authorList>
            <person name="Kyrpides N."/>
        </authorList>
    </citation>
    <scope>NUCLEOTIDE SEQUENCE [LARGE SCALE GENOMIC DNA]</scope>
    <source>
        <strain evidence="11 12">DSM 19573</strain>
    </source>
</reference>
<feature type="domain" description="GIY-YIG" evidence="9">
    <location>
        <begin position="13"/>
        <end position="92"/>
    </location>
</feature>
<dbReference type="InterPro" id="IPR010994">
    <property type="entry name" value="RuvA_2-like"/>
</dbReference>
<dbReference type="GO" id="GO:0009432">
    <property type="term" value="P:SOS response"/>
    <property type="evidence" value="ECO:0007669"/>
    <property type="project" value="UniProtKB-UniRule"/>
</dbReference>
<dbReference type="HAMAP" id="MF_00203">
    <property type="entry name" value="UvrC"/>
    <property type="match status" value="1"/>
</dbReference>
<dbReference type="Pfam" id="PF01541">
    <property type="entry name" value="GIY-YIG"/>
    <property type="match status" value="1"/>
</dbReference>
<evidence type="ECO:0000256" key="2">
    <source>
        <dbReference type="ARBA" id="ARBA00022763"/>
    </source>
</evidence>
<dbReference type="GO" id="GO:0006289">
    <property type="term" value="P:nucleotide-excision repair"/>
    <property type="evidence" value="ECO:0007669"/>
    <property type="project" value="UniProtKB-UniRule"/>
</dbReference>
<dbReference type="Gene3D" id="4.10.860.10">
    <property type="entry name" value="UVR domain"/>
    <property type="match status" value="1"/>
</dbReference>
<dbReference type="Pfam" id="PF08459">
    <property type="entry name" value="UvrC_RNaseH_dom"/>
    <property type="match status" value="1"/>
</dbReference>
<comment type="similarity">
    <text evidence="7">Belongs to the UvrC family.</text>
</comment>
<dbReference type="EMBL" id="QKMR01000024">
    <property type="protein sequence ID" value="PYG85701.1"/>
    <property type="molecule type" value="Genomic_DNA"/>
</dbReference>
<accession>A0A318XIF7</accession>
<dbReference type="SUPFAM" id="SSF46600">
    <property type="entry name" value="C-terminal UvrC-binding domain of UvrB"/>
    <property type="match status" value="1"/>
</dbReference>
<dbReference type="PANTHER" id="PTHR30562:SF1">
    <property type="entry name" value="UVRABC SYSTEM PROTEIN C"/>
    <property type="match status" value="1"/>
</dbReference>
<evidence type="ECO:0000259" key="8">
    <source>
        <dbReference type="PROSITE" id="PS50151"/>
    </source>
</evidence>
<comment type="subcellular location">
    <subcellularLocation>
        <location evidence="7">Cytoplasm</location>
    </subcellularLocation>
</comment>
<dbReference type="InterPro" id="IPR036876">
    <property type="entry name" value="UVR_dom_sf"/>
</dbReference>
<dbReference type="AlphaFoldDB" id="A0A318XIF7"/>
<dbReference type="Proteomes" id="UP000248132">
    <property type="component" value="Unassembled WGS sequence"/>
</dbReference>
<dbReference type="Gene3D" id="3.40.1440.10">
    <property type="entry name" value="GIY-YIG endonuclease"/>
    <property type="match status" value="1"/>
</dbReference>
<protein>
    <recommendedName>
        <fullName evidence="7">UvrABC system protein C</fullName>
        <shortName evidence="7">Protein UvrC</shortName>
    </recommendedName>
    <alternativeName>
        <fullName evidence="7">Excinuclease ABC subunit C</fullName>
    </alternativeName>
</protein>